<organism evidence="2 3">
    <name type="scientific">Pueribacillus theae</name>
    <dbReference type="NCBI Taxonomy" id="2171751"/>
    <lineage>
        <taxon>Bacteria</taxon>
        <taxon>Bacillati</taxon>
        <taxon>Bacillota</taxon>
        <taxon>Bacilli</taxon>
        <taxon>Bacillales</taxon>
        <taxon>Bacillaceae</taxon>
        <taxon>Pueribacillus</taxon>
    </lineage>
</organism>
<accession>A0A2U1JIK4</accession>
<dbReference type="GO" id="GO:0016887">
    <property type="term" value="F:ATP hydrolysis activity"/>
    <property type="evidence" value="ECO:0007669"/>
    <property type="project" value="InterPro"/>
</dbReference>
<dbReference type="Gene3D" id="3.40.50.300">
    <property type="entry name" value="P-loop containing nucleotide triphosphate hydrolases"/>
    <property type="match status" value="1"/>
</dbReference>
<dbReference type="EMBL" id="QCZG01000082">
    <property type="protein sequence ID" value="PWA04972.1"/>
    <property type="molecule type" value="Genomic_DNA"/>
</dbReference>
<keyword evidence="3" id="KW-1185">Reference proteome</keyword>
<comment type="caution">
    <text evidence="2">The sequence shown here is derived from an EMBL/GenBank/DDBJ whole genome shotgun (WGS) entry which is preliminary data.</text>
</comment>
<dbReference type="InterPro" id="IPR038729">
    <property type="entry name" value="Rad50/SbcC_AAA"/>
</dbReference>
<reference evidence="2 3" key="1">
    <citation type="submission" date="2018-04" db="EMBL/GenBank/DDBJ databases">
        <title>Camelliibacillus theae gen. nov., sp. nov., isolated from Pu'er tea.</title>
        <authorList>
            <person name="Niu L."/>
        </authorList>
    </citation>
    <scope>NUCLEOTIDE SEQUENCE [LARGE SCALE GENOMIC DNA]</scope>
    <source>
        <strain evidence="2 3">T8</strain>
    </source>
</reference>
<protein>
    <recommendedName>
        <fullName evidence="1">Rad50/SbcC-type AAA domain-containing protein</fullName>
    </recommendedName>
</protein>
<dbReference type="Pfam" id="PF13476">
    <property type="entry name" value="AAA_23"/>
    <property type="match status" value="1"/>
</dbReference>
<sequence>MKFSINKILLWLKSGNLREIKFRRNKINVITGDSGTGKTEILSIIDYCFFGSRADITDEIINENVTWYGINFNINDNVYTLGRRCIEKREVSKDYFFHADGYIPKMPAVNNDEKQIKKIIDKEFSITERTVFPYGGKNITLGSKISPRYFFMFNTLSGDTIDHSEIFFDKQNIDRYRDALMNIFDLAVGIETEENLLKKEKLNVLKADLKQWRRKLTLIDKEVEVFNKNIVDLSKKAKEFNLIDYDLTDPAKLMKRFDEISSTYKEESIEINLERINKLKTEKNKILRKIRNLKKFKLEIERYKKLEKNKLDSLKPVRILNESYKLLKIPELD</sequence>
<evidence type="ECO:0000313" key="3">
    <source>
        <dbReference type="Proteomes" id="UP000245998"/>
    </source>
</evidence>
<evidence type="ECO:0000313" key="2">
    <source>
        <dbReference type="EMBL" id="PWA04972.1"/>
    </source>
</evidence>
<feature type="domain" description="Rad50/SbcC-type AAA" evidence="1">
    <location>
        <begin position="18"/>
        <end position="220"/>
    </location>
</feature>
<dbReference type="InterPro" id="IPR027417">
    <property type="entry name" value="P-loop_NTPase"/>
</dbReference>
<dbReference type="SUPFAM" id="SSF52540">
    <property type="entry name" value="P-loop containing nucleoside triphosphate hydrolases"/>
    <property type="match status" value="1"/>
</dbReference>
<gene>
    <name evidence="2" type="ORF">DCC39_18500</name>
</gene>
<dbReference type="AlphaFoldDB" id="A0A2U1JIK4"/>
<evidence type="ECO:0000259" key="1">
    <source>
        <dbReference type="Pfam" id="PF13476"/>
    </source>
</evidence>
<name>A0A2U1JIK4_9BACI</name>
<dbReference type="Proteomes" id="UP000245998">
    <property type="component" value="Unassembled WGS sequence"/>
</dbReference>
<dbReference type="RefSeq" id="WP_116556364.1">
    <property type="nucleotide sequence ID" value="NZ_QCZG01000082.1"/>
</dbReference>
<proteinExistence type="predicted"/>
<dbReference type="OrthoDB" id="103556at2"/>
<dbReference type="GO" id="GO:0006302">
    <property type="term" value="P:double-strand break repair"/>
    <property type="evidence" value="ECO:0007669"/>
    <property type="project" value="InterPro"/>
</dbReference>